<proteinExistence type="predicted"/>
<sequence length="158" mass="17451">MTSVPLYGGSLLEFFVKSVELTGWKEAGRRSSLSSAFQSRIPRMVATIIGLTGCIDEHQRSTLRVLRADAGKRSGPTALRFTNHHSVHQLVTEYHFRSQDGWAQWSPGRGFDRQPPNGPASWLSSLIEGQPAVCRLPIVLVVGGCWLLPTTFLWSSTS</sequence>
<reference evidence="2" key="1">
    <citation type="journal article" date="2017" name="Genome Biol.">
        <title>Comparative genomics reveals high biological diversity and specific adaptations in the industrially and medically important fungal genus Aspergillus.</title>
        <authorList>
            <person name="de Vries R.P."/>
            <person name="Riley R."/>
            <person name="Wiebenga A."/>
            <person name="Aguilar-Osorio G."/>
            <person name="Amillis S."/>
            <person name="Uchima C.A."/>
            <person name="Anderluh G."/>
            <person name="Asadollahi M."/>
            <person name="Askin M."/>
            <person name="Barry K."/>
            <person name="Battaglia E."/>
            <person name="Bayram O."/>
            <person name="Benocci T."/>
            <person name="Braus-Stromeyer S.A."/>
            <person name="Caldana C."/>
            <person name="Canovas D."/>
            <person name="Cerqueira G.C."/>
            <person name="Chen F."/>
            <person name="Chen W."/>
            <person name="Choi C."/>
            <person name="Clum A."/>
            <person name="Dos Santos R.A."/>
            <person name="Damasio A.R."/>
            <person name="Diallinas G."/>
            <person name="Emri T."/>
            <person name="Fekete E."/>
            <person name="Flipphi M."/>
            <person name="Freyberg S."/>
            <person name="Gallo A."/>
            <person name="Gournas C."/>
            <person name="Habgood R."/>
            <person name="Hainaut M."/>
            <person name="Harispe M.L."/>
            <person name="Henrissat B."/>
            <person name="Hilden K.S."/>
            <person name="Hope R."/>
            <person name="Hossain A."/>
            <person name="Karabika E."/>
            <person name="Karaffa L."/>
            <person name="Karanyi Z."/>
            <person name="Krasevec N."/>
            <person name="Kuo A."/>
            <person name="Kusch H."/>
            <person name="LaButti K."/>
            <person name="Lagendijk E.L."/>
            <person name="Lapidus A."/>
            <person name="Levasseur A."/>
            <person name="Lindquist E."/>
            <person name="Lipzen A."/>
            <person name="Logrieco A.F."/>
            <person name="MacCabe A."/>
            <person name="Maekelae M.R."/>
            <person name="Malavazi I."/>
            <person name="Melin P."/>
            <person name="Meyer V."/>
            <person name="Mielnichuk N."/>
            <person name="Miskei M."/>
            <person name="Molnar A.P."/>
            <person name="Mule G."/>
            <person name="Ngan C.Y."/>
            <person name="Orejas M."/>
            <person name="Orosz E."/>
            <person name="Ouedraogo J.P."/>
            <person name="Overkamp K.M."/>
            <person name="Park H.-S."/>
            <person name="Perrone G."/>
            <person name="Piumi F."/>
            <person name="Punt P.J."/>
            <person name="Ram A.F."/>
            <person name="Ramon A."/>
            <person name="Rauscher S."/>
            <person name="Record E."/>
            <person name="Riano-Pachon D.M."/>
            <person name="Robert V."/>
            <person name="Roehrig J."/>
            <person name="Ruller R."/>
            <person name="Salamov A."/>
            <person name="Salih N.S."/>
            <person name="Samson R.A."/>
            <person name="Sandor E."/>
            <person name="Sanguinetti M."/>
            <person name="Schuetze T."/>
            <person name="Sepcic K."/>
            <person name="Shelest E."/>
            <person name="Sherlock G."/>
            <person name="Sophianopoulou V."/>
            <person name="Squina F.M."/>
            <person name="Sun H."/>
            <person name="Susca A."/>
            <person name="Todd R.B."/>
            <person name="Tsang A."/>
            <person name="Unkles S.E."/>
            <person name="van de Wiele N."/>
            <person name="van Rossen-Uffink D."/>
            <person name="Oliveira J.V."/>
            <person name="Vesth T.C."/>
            <person name="Visser J."/>
            <person name="Yu J.-H."/>
            <person name="Zhou M."/>
            <person name="Andersen M.R."/>
            <person name="Archer D.B."/>
            <person name="Baker S.E."/>
            <person name="Benoit I."/>
            <person name="Brakhage A.A."/>
            <person name="Braus G.H."/>
            <person name="Fischer R."/>
            <person name="Frisvad J.C."/>
            <person name="Goldman G.H."/>
            <person name="Houbraken J."/>
            <person name="Oakley B."/>
            <person name="Pocsi I."/>
            <person name="Scazzocchio C."/>
            <person name="Seiboth B."/>
            <person name="vanKuyk P.A."/>
            <person name="Wortman J."/>
            <person name="Dyer P.S."/>
            <person name="Grigoriev I.V."/>
        </authorList>
    </citation>
    <scope>NUCLEOTIDE SEQUENCE [LARGE SCALE GENOMIC DNA]</scope>
    <source>
        <strain evidence="2">CBS 506.65</strain>
    </source>
</reference>
<evidence type="ECO:0000313" key="1">
    <source>
        <dbReference type="EMBL" id="OJJ45321.1"/>
    </source>
</evidence>
<dbReference type="GeneID" id="34615129"/>
<dbReference type="RefSeq" id="XP_022579831.1">
    <property type="nucleotide sequence ID" value="XM_022728665.1"/>
</dbReference>
<dbReference type="AlphaFoldDB" id="A0A1L9SDR4"/>
<dbReference type="VEuPathDB" id="FungiDB:ASPZODRAFT_571420"/>
<evidence type="ECO:0000313" key="2">
    <source>
        <dbReference type="Proteomes" id="UP000184188"/>
    </source>
</evidence>
<keyword evidence="2" id="KW-1185">Reference proteome</keyword>
<name>A0A1L9SDR4_9EURO</name>
<dbReference type="Proteomes" id="UP000184188">
    <property type="component" value="Unassembled WGS sequence"/>
</dbReference>
<organism evidence="1 2">
    <name type="scientific">Penicilliopsis zonata CBS 506.65</name>
    <dbReference type="NCBI Taxonomy" id="1073090"/>
    <lineage>
        <taxon>Eukaryota</taxon>
        <taxon>Fungi</taxon>
        <taxon>Dikarya</taxon>
        <taxon>Ascomycota</taxon>
        <taxon>Pezizomycotina</taxon>
        <taxon>Eurotiomycetes</taxon>
        <taxon>Eurotiomycetidae</taxon>
        <taxon>Eurotiales</taxon>
        <taxon>Aspergillaceae</taxon>
        <taxon>Penicilliopsis</taxon>
    </lineage>
</organism>
<protein>
    <submittedName>
        <fullName evidence="1">Uncharacterized protein</fullName>
    </submittedName>
</protein>
<dbReference type="EMBL" id="KV878345">
    <property type="protein sequence ID" value="OJJ45321.1"/>
    <property type="molecule type" value="Genomic_DNA"/>
</dbReference>
<gene>
    <name evidence="1" type="ORF">ASPZODRAFT_571420</name>
</gene>
<accession>A0A1L9SDR4</accession>